<reference evidence="1" key="1">
    <citation type="journal article" date="2014" name="Front. Microbiol.">
        <title>High frequency of phylogenetically diverse reductive dehalogenase-homologous genes in deep subseafloor sedimentary metagenomes.</title>
        <authorList>
            <person name="Kawai M."/>
            <person name="Futagami T."/>
            <person name="Toyoda A."/>
            <person name="Takaki Y."/>
            <person name="Nishi S."/>
            <person name="Hori S."/>
            <person name="Arai W."/>
            <person name="Tsubouchi T."/>
            <person name="Morono Y."/>
            <person name="Uchiyama I."/>
            <person name="Ito T."/>
            <person name="Fujiyama A."/>
            <person name="Inagaki F."/>
            <person name="Takami H."/>
        </authorList>
    </citation>
    <scope>NUCLEOTIDE SEQUENCE</scope>
    <source>
        <strain evidence="1">Expedition CK06-06</strain>
    </source>
</reference>
<gene>
    <name evidence="1" type="ORF">S01H1_06646</name>
</gene>
<protein>
    <submittedName>
        <fullName evidence="1">Uncharacterized protein</fullName>
    </submittedName>
</protein>
<proteinExistence type="predicted"/>
<comment type="caution">
    <text evidence="1">The sequence shown here is derived from an EMBL/GenBank/DDBJ whole genome shotgun (WGS) entry which is preliminary data.</text>
</comment>
<dbReference type="EMBL" id="BARS01003431">
    <property type="protein sequence ID" value="GAF82706.1"/>
    <property type="molecule type" value="Genomic_DNA"/>
</dbReference>
<feature type="non-terminal residue" evidence="1">
    <location>
        <position position="31"/>
    </location>
</feature>
<accession>X0T5T6</accession>
<sequence length="31" mass="3476">MPSVILPLKQLEVQAGQISRHTYELKKAIIA</sequence>
<organism evidence="1">
    <name type="scientific">marine sediment metagenome</name>
    <dbReference type="NCBI Taxonomy" id="412755"/>
    <lineage>
        <taxon>unclassified sequences</taxon>
        <taxon>metagenomes</taxon>
        <taxon>ecological metagenomes</taxon>
    </lineage>
</organism>
<dbReference type="AlphaFoldDB" id="X0T5T6"/>
<name>X0T5T6_9ZZZZ</name>
<evidence type="ECO:0000313" key="1">
    <source>
        <dbReference type="EMBL" id="GAF82706.1"/>
    </source>
</evidence>